<proteinExistence type="inferred from homology"/>
<dbReference type="Pfam" id="PF04717">
    <property type="entry name" value="Phage_base_V"/>
    <property type="match status" value="1"/>
</dbReference>
<dbReference type="PANTHER" id="PTHR32305:SF15">
    <property type="entry name" value="PROTEIN RHSA-RELATED"/>
    <property type="match status" value="1"/>
</dbReference>
<dbReference type="Pfam" id="PF05954">
    <property type="entry name" value="Phage_GPD"/>
    <property type="match status" value="1"/>
</dbReference>
<dbReference type="InterPro" id="IPR037026">
    <property type="entry name" value="Vgr_OB-fold_dom_sf"/>
</dbReference>
<evidence type="ECO:0000259" key="4">
    <source>
        <dbReference type="Pfam" id="PF04717"/>
    </source>
</evidence>
<gene>
    <name evidence="6" type="primary">tssI</name>
    <name evidence="6" type="ORF">GIV46_15715</name>
</gene>
<dbReference type="InterPro" id="IPR017847">
    <property type="entry name" value="T6SS_RhsGE_Vgr_subset"/>
</dbReference>
<dbReference type="Gene3D" id="3.55.50.10">
    <property type="entry name" value="Baseplate protein-like domains"/>
    <property type="match status" value="1"/>
</dbReference>
<dbReference type="InterPro" id="IPR006533">
    <property type="entry name" value="T6SS_Vgr_RhsGE"/>
</dbReference>
<dbReference type="RefSeq" id="WP_236326136.1">
    <property type="nucleotide sequence ID" value="NZ_CP142150.1"/>
</dbReference>
<dbReference type="SUPFAM" id="SSF69349">
    <property type="entry name" value="Phage fibre proteins"/>
    <property type="match status" value="1"/>
</dbReference>
<dbReference type="PANTHER" id="PTHR32305">
    <property type="match status" value="1"/>
</dbReference>
<accession>A0AAP2WIU0</accession>
<sequence>MFALANQSAFTLTLDGEPSELKVQRFSGDEFISLPFRFDLELVSEQPDLDIESLLHRQAFLAFDAQGRGVHGQVYRVAQGDSGRRMTRYQIALVPQLAYLEHSTHQRIFQKKTVPQIIARVLEAQAIQADNFAFKLSGKYPERDYCVQFDETDLQFIQRLCVDSGIHYHFQHSPERHLLVFGDDQSVFAQPDQATPYSPGSGMVADTPAIKRFILQMETRTTGVNLRDYDFRKPSLVLESAASGEQRPALTAQGYPGYFMDRDHGNYLARRLLERHRSDYRQARGLSDQPALVCGQFLKMVGHPRQQWNDLWLITQLRHEGHQPQVLEEAAPDDYGDESPQGYRNEFVVTPWEVMFRTPFITSRPHISGFQNAVVTGPVDSEIHCDEYGRVKVQMTWDRDGQHNEHSSCWLRVASTWAHDRYGSVLIPRVGMEVLVGFVNGDIDMPVVMGCLPNAATPVPLDLPADKTRSIFRSQSSPGGGGYNELRIEDRKGAEEIYLRAQRDWTQHVLNDQQVQVDQHRRVKVGGESHHELQGEEQRITHGNRLTELKQDDHLVVGGSQQMQAGRTIRIGAGQSVVIDAGATVTIQAGGQSITLSSAGIFSSVPIQVGGGPAPTAPPLLPGVTDKLLASIAAPLSQVQVASLKRSAPFCEECERCKSGQCDIAEHANIDRKLP</sequence>
<evidence type="ECO:0000256" key="2">
    <source>
        <dbReference type="ARBA" id="ARBA00005558"/>
    </source>
</evidence>
<dbReference type="SUPFAM" id="SSF69255">
    <property type="entry name" value="gp5 N-terminal domain-like"/>
    <property type="match status" value="1"/>
</dbReference>
<protein>
    <submittedName>
        <fullName evidence="6">Type VI secretion system tip protein VgrG</fullName>
    </submittedName>
</protein>
<comment type="similarity">
    <text evidence="2">Belongs to the VgrG protein family.</text>
</comment>
<dbReference type="GO" id="GO:0005576">
    <property type="term" value="C:extracellular region"/>
    <property type="evidence" value="ECO:0007669"/>
    <property type="project" value="UniProtKB-SubCell"/>
</dbReference>
<feature type="domain" description="Gp5/Type VI secretion system Vgr C-terminal trimerisation" evidence="5">
    <location>
        <begin position="470"/>
        <end position="575"/>
    </location>
</feature>
<organism evidence="6 7">
    <name type="scientific">Pseudomonas poae</name>
    <dbReference type="NCBI Taxonomy" id="200451"/>
    <lineage>
        <taxon>Bacteria</taxon>
        <taxon>Pseudomonadati</taxon>
        <taxon>Pseudomonadota</taxon>
        <taxon>Gammaproteobacteria</taxon>
        <taxon>Pseudomonadales</taxon>
        <taxon>Pseudomonadaceae</taxon>
        <taxon>Pseudomonas</taxon>
    </lineage>
</organism>
<name>A0AAP2WIU0_9PSED</name>
<dbReference type="Pfam" id="PF22178">
    <property type="entry name" value="Gp5_trimer_C"/>
    <property type="match status" value="1"/>
</dbReference>
<dbReference type="AlphaFoldDB" id="A0AAP2WIU0"/>
<feature type="domain" description="Gp5/Type VI secretion system Vgr protein OB-fold" evidence="4">
    <location>
        <begin position="379"/>
        <end position="452"/>
    </location>
</feature>
<dbReference type="SUPFAM" id="SSF69279">
    <property type="entry name" value="Phage tail proteins"/>
    <property type="match status" value="2"/>
</dbReference>
<evidence type="ECO:0000256" key="1">
    <source>
        <dbReference type="ARBA" id="ARBA00004613"/>
    </source>
</evidence>
<evidence type="ECO:0000256" key="3">
    <source>
        <dbReference type="ARBA" id="ARBA00022525"/>
    </source>
</evidence>
<dbReference type="Gene3D" id="4.10.220.110">
    <property type="match status" value="1"/>
</dbReference>
<reference evidence="6" key="1">
    <citation type="submission" date="2019-11" db="EMBL/GenBank/DDBJ databases">
        <title>Epiphytic Pseudomonas syringae from cherry orchards.</title>
        <authorList>
            <person name="Hulin M.T."/>
        </authorList>
    </citation>
    <scope>NUCLEOTIDE SEQUENCE</scope>
    <source>
        <strain evidence="6">PA-2-1F</strain>
    </source>
</reference>
<dbReference type="InterPro" id="IPR006531">
    <property type="entry name" value="Gp5/Vgr_OB"/>
</dbReference>
<dbReference type="Proteomes" id="UP000814126">
    <property type="component" value="Unassembled WGS sequence"/>
</dbReference>
<comment type="subcellular location">
    <subcellularLocation>
        <location evidence="1">Secreted</location>
    </subcellularLocation>
</comment>
<dbReference type="Gene3D" id="2.40.50.230">
    <property type="entry name" value="Gp5 N-terminal domain"/>
    <property type="match status" value="1"/>
</dbReference>
<dbReference type="InterPro" id="IPR054030">
    <property type="entry name" value="Gp5_Vgr_C"/>
</dbReference>
<evidence type="ECO:0000259" key="5">
    <source>
        <dbReference type="Pfam" id="PF22178"/>
    </source>
</evidence>
<comment type="caution">
    <text evidence="6">The sequence shown here is derived from an EMBL/GenBank/DDBJ whole genome shotgun (WGS) entry which is preliminary data.</text>
</comment>
<dbReference type="NCBIfam" id="TIGR03361">
    <property type="entry name" value="VI_Rhs_Vgr"/>
    <property type="match status" value="1"/>
</dbReference>
<dbReference type="NCBIfam" id="TIGR01646">
    <property type="entry name" value="vgr_GE"/>
    <property type="match status" value="1"/>
</dbReference>
<keyword evidence="3" id="KW-0964">Secreted</keyword>
<evidence type="ECO:0000313" key="7">
    <source>
        <dbReference type="Proteomes" id="UP000814126"/>
    </source>
</evidence>
<evidence type="ECO:0000313" key="6">
    <source>
        <dbReference type="EMBL" id="MCF5656462.1"/>
    </source>
</evidence>
<dbReference type="InterPro" id="IPR050708">
    <property type="entry name" value="T6SS_VgrG/RHS"/>
</dbReference>
<dbReference type="Gene3D" id="2.30.110.50">
    <property type="match status" value="1"/>
</dbReference>
<dbReference type="EMBL" id="WJZX01000059">
    <property type="protein sequence ID" value="MCF5656462.1"/>
    <property type="molecule type" value="Genomic_DNA"/>
</dbReference>